<feature type="compositionally biased region" description="Basic residues" evidence="1">
    <location>
        <begin position="104"/>
        <end position="115"/>
    </location>
</feature>
<dbReference type="InParanoid" id="G2Q3T4"/>
<evidence type="ECO:0000313" key="2">
    <source>
        <dbReference type="EMBL" id="AEO54437.1"/>
    </source>
</evidence>
<dbReference type="KEGG" id="mtm:MYCTH_2107175"/>
<sequence>MGGAFLFLYTNHSLRVWNTTRSLRASGSTYTHERKIEVLINLLNCREPDACVTRFPRRRIGQSYERERMLSHRMVREPNGAFVRYRAPTYRGPEEDARRDRHQVARARHRGRAFRSPRGGGTLSVAERGCPTHTPGNGRLSEERLEHETSSSSSSSSSNSRNEESLWQRAADLGQQTTLCYSWPCIIPGTRTRPSASSSNARETRSTAAQPGPVIFAKGQNREVDVPLFHLPLNAHQLSAQSIMLLFMSDCRLGPCLANIVYTLVPYYLSYTWTRAQKLLQ</sequence>
<feature type="compositionally biased region" description="Low complexity" evidence="1">
    <location>
        <begin position="150"/>
        <end position="160"/>
    </location>
</feature>
<feature type="compositionally biased region" description="Basic and acidic residues" evidence="1">
    <location>
        <begin position="93"/>
        <end position="103"/>
    </location>
</feature>
<proteinExistence type="predicted"/>
<feature type="compositionally biased region" description="Basic and acidic residues" evidence="1">
    <location>
        <begin position="140"/>
        <end position="149"/>
    </location>
</feature>
<evidence type="ECO:0000256" key="1">
    <source>
        <dbReference type="SAM" id="MobiDB-lite"/>
    </source>
</evidence>
<reference evidence="2 3" key="1">
    <citation type="journal article" date="2011" name="Nat. Biotechnol.">
        <title>Comparative genomic analysis of the thermophilic biomass-degrading fungi Myceliophthora thermophila and Thielavia terrestris.</title>
        <authorList>
            <person name="Berka R.M."/>
            <person name="Grigoriev I.V."/>
            <person name="Otillar R."/>
            <person name="Salamov A."/>
            <person name="Grimwood J."/>
            <person name="Reid I."/>
            <person name="Ishmael N."/>
            <person name="John T."/>
            <person name="Darmond C."/>
            <person name="Moisan M.-C."/>
            <person name="Henrissat B."/>
            <person name="Coutinho P.M."/>
            <person name="Lombard V."/>
            <person name="Natvig D.O."/>
            <person name="Lindquist E."/>
            <person name="Schmutz J."/>
            <person name="Lucas S."/>
            <person name="Harris P."/>
            <person name="Powlowski J."/>
            <person name="Bellemare A."/>
            <person name="Taylor D."/>
            <person name="Butler G."/>
            <person name="de Vries R.P."/>
            <person name="Allijn I.E."/>
            <person name="van den Brink J."/>
            <person name="Ushinsky S."/>
            <person name="Storms R."/>
            <person name="Powell A.J."/>
            <person name="Paulsen I.T."/>
            <person name="Elbourne L.D.H."/>
            <person name="Baker S.E."/>
            <person name="Magnuson J."/>
            <person name="LaBoissiere S."/>
            <person name="Clutterbuck A.J."/>
            <person name="Martinez D."/>
            <person name="Wogulis M."/>
            <person name="de Leon A.L."/>
            <person name="Rey M.W."/>
            <person name="Tsang A."/>
        </authorList>
    </citation>
    <scope>NUCLEOTIDE SEQUENCE [LARGE SCALE GENOMIC DNA]</scope>
    <source>
        <strain evidence="3">ATCC 42464 / BCRC 31852 / DSM 1799</strain>
    </source>
</reference>
<keyword evidence="3" id="KW-1185">Reference proteome</keyword>
<dbReference type="GeneID" id="11513251"/>
<gene>
    <name evidence="2" type="ORF">MYCTH_2107175</name>
</gene>
<dbReference type="EMBL" id="CP003002">
    <property type="protein sequence ID" value="AEO54437.1"/>
    <property type="molecule type" value="Genomic_DNA"/>
</dbReference>
<organism evidence="2 3">
    <name type="scientific">Thermothelomyces thermophilus (strain ATCC 42464 / BCRC 31852 / DSM 1799)</name>
    <name type="common">Sporotrichum thermophile</name>
    <dbReference type="NCBI Taxonomy" id="573729"/>
    <lineage>
        <taxon>Eukaryota</taxon>
        <taxon>Fungi</taxon>
        <taxon>Dikarya</taxon>
        <taxon>Ascomycota</taxon>
        <taxon>Pezizomycotina</taxon>
        <taxon>Sordariomycetes</taxon>
        <taxon>Sordariomycetidae</taxon>
        <taxon>Sordariales</taxon>
        <taxon>Chaetomiaceae</taxon>
        <taxon>Thermothelomyces</taxon>
    </lineage>
</organism>
<feature type="region of interest" description="Disordered" evidence="1">
    <location>
        <begin position="93"/>
        <end position="165"/>
    </location>
</feature>
<dbReference type="AlphaFoldDB" id="G2Q3T4"/>
<dbReference type="OrthoDB" id="5422061at2759"/>
<dbReference type="RefSeq" id="XP_003659682.1">
    <property type="nucleotide sequence ID" value="XM_003659634.1"/>
</dbReference>
<dbReference type="HOGENOM" id="CLU_991061_0_0_1"/>
<evidence type="ECO:0000313" key="3">
    <source>
        <dbReference type="Proteomes" id="UP000007322"/>
    </source>
</evidence>
<name>G2Q3T4_THET4</name>
<feature type="region of interest" description="Disordered" evidence="1">
    <location>
        <begin position="191"/>
        <end position="210"/>
    </location>
</feature>
<feature type="compositionally biased region" description="Polar residues" evidence="1">
    <location>
        <begin position="192"/>
        <end position="209"/>
    </location>
</feature>
<dbReference type="Proteomes" id="UP000007322">
    <property type="component" value="Chromosome 1"/>
</dbReference>
<protein>
    <submittedName>
        <fullName evidence="2">Uncharacterized protein</fullName>
    </submittedName>
</protein>
<accession>G2Q3T4</accession>
<dbReference type="VEuPathDB" id="FungiDB:MYCTH_2107175"/>